<dbReference type="EMBL" id="JBEZAM010000008">
    <property type="protein sequence ID" value="MEU7293401.1"/>
    <property type="molecule type" value="Genomic_DNA"/>
</dbReference>
<evidence type="ECO:0000313" key="2">
    <source>
        <dbReference type="Proteomes" id="UP001551210"/>
    </source>
</evidence>
<gene>
    <name evidence="1" type="ORF">AB0A76_09390</name>
</gene>
<keyword evidence="2" id="KW-1185">Reference proteome</keyword>
<proteinExistence type="predicted"/>
<sequence>MTRVEDGKYYAWGRLYAALGALDGLAVAGRVVAVPEAGMRRAAGKPRTVCEELLNDAGARVFTARQKGGTVAEAAAVVLADVGRLIRPEPMGRGGLGEADAKEFRQGYEAQLAEYRERWADLVG</sequence>
<comment type="caution">
    <text evidence="1">The sequence shown here is derived from an EMBL/GenBank/DDBJ whole genome shotgun (WGS) entry which is preliminary data.</text>
</comment>
<dbReference type="Proteomes" id="UP001551210">
    <property type="component" value="Unassembled WGS sequence"/>
</dbReference>
<reference evidence="1 2" key="1">
    <citation type="submission" date="2024-06" db="EMBL/GenBank/DDBJ databases">
        <title>The Natural Products Discovery Center: Release of the First 8490 Sequenced Strains for Exploring Actinobacteria Biosynthetic Diversity.</title>
        <authorList>
            <person name="Kalkreuter E."/>
            <person name="Kautsar S.A."/>
            <person name="Yang D."/>
            <person name="Bader C.D."/>
            <person name="Teijaro C.N."/>
            <person name="Fluegel L."/>
            <person name="Davis C.M."/>
            <person name="Simpson J.R."/>
            <person name="Lauterbach L."/>
            <person name="Steele A.D."/>
            <person name="Gui C."/>
            <person name="Meng S."/>
            <person name="Li G."/>
            <person name="Viehrig K."/>
            <person name="Ye F."/>
            <person name="Su P."/>
            <person name="Kiefer A.F."/>
            <person name="Nichols A."/>
            <person name="Cepeda A.J."/>
            <person name="Yan W."/>
            <person name="Fan B."/>
            <person name="Jiang Y."/>
            <person name="Adhikari A."/>
            <person name="Zheng C.-J."/>
            <person name="Schuster L."/>
            <person name="Cowan T.M."/>
            <person name="Smanski M.J."/>
            <person name="Chevrette M.G."/>
            <person name="De Carvalho L.P.S."/>
            <person name="Shen B."/>
        </authorList>
    </citation>
    <scope>NUCLEOTIDE SEQUENCE [LARGE SCALE GENOMIC DNA]</scope>
    <source>
        <strain evidence="1 2">NPDC045705</strain>
    </source>
</reference>
<name>A0ABV3CT72_STREX</name>
<accession>A0ABV3CT72</accession>
<protein>
    <submittedName>
        <fullName evidence="1">Uncharacterized protein</fullName>
    </submittedName>
</protein>
<dbReference type="RefSeq" id="WP_359205745.1">
    <property type="nucleotide sequence ID" value="NZ_JBEZAM010000008.1"/>
</dbReference>
<organism evidence="1 2">
    <name type="scientific">Streptomyces exfoliatus</name>
    <name type="common">Streptomyces hydrogenans</name>
    <dbReference type="NCBI Taxonomy" id="1905"/>
    <lineage>
        <taxon>Bacteria</taxon>
        <taxon>Bacillati</taxon>
        <taxon>Actinomycetota</taxon>
        <taxon>Actinomycetes</taxon>
        <taxon>Kitasatosporales</taxon>
        <taxon>Streptomycetaceae</taxon>
        <taxon>Streptomyces</taxon>
    </lineage>
</organism>
<evidence type="ECO:0000313" key="1">
    <source>
        <dbReference type="EMBL" id="MEU7293401.1"/>
    </source>
</evidence>